<dbReference type="InterPro" id="IPR023809">
    <property type="entry name" value="Thiopep_bacteriocin_synth_dom"/>
</dbReference>
<dbReference type="RefSeq" id="WP_321564858.1">
    <property type="nucleotide sequence ID" value="NZ_CP139558.1"/>
</dbReference>
<gene>
    <name evidence="3" type="ORF">SNE25_09500</name>
</gene>
<proteinExistence type="predicted"/>
<dbReference type="Pfam" id="PF04738">
    <property type="entry name" value="Lant_dehydr_N"/>
    <property type="match status" value="2"/>
</dbReference>
<dbReference type="Proteomes" id="UP001324380">
    <property type="component" value="Chromosome"/>
</dbReference>
<accession>A0ABZ0TTF0</accession>
<dbReference type="NCBIfam" id="TIGR03891">
    <property type="entry name" value="thiopep_ocin"/>
    <property type="match status" value="1"/>
</dbReference>
<sequence>MVNPEHIEFLDKVFVRTPYLESSAYKVGKLRDVLKTNVFKNAIWLASTEFYNELAKKNFDFELLTKKEQLTALKFYNRMSFRGTPFGVFSSFGLADWNADQRKQYADSKQPILHLLPAVQFEQQHLQSDSLTADTLIAINPTLYQLSSGWRYSRYEEDQKGKLLFSVYLLEYDPADELLLAYLQEKPLPLNELSSYLIELTDCTRDEATDHMARLVNEQVLITINALSLLKGKWLNKYCTVPYDQDLNLPEFVSATDPDLPKPDDGKLLYAGMEMEESASLSAEWQQEIMEALKALDLLAPVPPKNNLDKFREAFELKFGERHVPLLEALDPDLGVLFDEEQPTDEHELIKGLEFKQEPKVNDQIIWSPVHRLLMKVWLQNSRRTEWESVALTMNDISGLPGNNLQFPPSTSVFCALGENKIVFQNIGGATANALTGRFSAFSDDFDAFCKATAKQESEANPTVLFAEIEQLSHRKIDNINRRRQIYEHVIPLNVFPAESAILPRDIDVLVRRNEIVLIHRPTGKRIVPRLPTAFNYHHNEMPLFRFLCALQYKSIRANFDFDPEKIFPGLNFYPRIAYGRCVISLARWYVSEVDIKMLMQRPLSISRLHLFCRERGIPPMISVGRGDQQLFFDLSNDEEAIFFLEALNDQSKTVVTEFIAPDDSQAKKGGRHNSQFIVSLRNTQFVYQPVAAVVQSGSTIRDFQPGSEWVYLKIYATYQSMERILSETLIPWAIRNRDRLKQWFFIRYYDTGSHLRFRVKVDLAIVKDVQFDLQSIFSPLMASGMIQKTYFDTYQREIERYSARLMEDVEWAFFKGSALVGIRIIAKTNGREDDLVWPIVHCFRIVSIFFENDLEQISQLCEWVAAAFFNEHGSGKNLKRSMDDRYRELRPDLLKAMESAIDDDYLEFDTAIRLLSKKSVDLSSLARQRLIADIIHMEINRIFISEQRMHEAFIWHCLSKKVVTQLKRQLQVDVTFISGR</sequence>
<organism evidence="3 4">
    <name type="scientific">Mucilaginibacter sabulilitoris</name>
    <dbReference type="NCBI Taxonomy" id="1173583"/>
    <lineage>
        <taxon>Bacteria</taxon>
        <taxon>Pseudomonadati</taxon>
        <taxon>Bacteroidota</taxon>
        <taxon>Sphingobacteriia</taxon>
        <taxon>Sphingobacteriales</taxon>
        <taxon>Sphingobacteriaceae</taxon>
        <taxon>Mucilaginibacter</taxon>
    </lineage>
</organism>
<dbReference type="InterPro" id="IPR006827">
    <property type="entry name" value="Lant_deHydtase_N"/>
</dbReference>
<feature type="domain" description="Thiopeptide-type bacteriocin biosynthesis" evidence="2">
    <location>
        <begin position="710"/>
        <end position="961"/>
    </location>
</feature>
<dbReference type="Pfam" id="PF14028">
    <property type="entry name" value="Lant_dehydr_C"/>
    <property type="match status" value="1"/>
</dbReference>
<feature type="domain" description="Lantibiotic dehydratase N-terminal" evidence="1">
    <location>
        <begin position="264"/>
        <end position="638"/>
    </location>
</feature>
<evidence type="ECO:0000313" key="4">
    <source>
        <dbReference type="Proteomes" id="UP001324380"/>
    </source>
</evidence>
<evidence type="ECO:0000259" key="2">
    <source>
        <dbReference type="Pfam" id="PF14028"/>
    </source>
</evidence>
<evidence type="ECO:0000259" key="1">
    <source>
        <dbReference type="Pfam" id="PF04738"/>
    </source>
</evidence>
<evidence type="ECO:0000313" key="3">
    <source>
        <dbReference type="EMBL" id="WPU95752.1"/>
    </source>
</evidence>
<dbReference type="EMBL" id="CP139558">
    <property type="protein sequence ID" value="WPU95752.1"/>
    <property type="molecule type" value="Genomic_DNA"/>
</dbReference>
<protein>
    <submittedName>
        <fullName evidence="3">Thiopeptide-type bacteriocin biosynthesis protein</fullName>
    </submittedName>
</protein>
<feature type="domain" description="Lantibiotic dehydratase N-terminal" evidence="1">
    <location>
        <begin position="37"/>
        <end position="223"/>
    </location>
</feature>
<reference evidence="3 4" key="1">
    <citation type="submission" date="2023-11" db="EMBL/GenBank/DDBJ databases">
        <title>Analysis of the Genomes of Mucilaginibacter gossypii cycad 4 and M. sabulilitoris SNA2: microbes with the potential for plant growth promotion.</title>
        <authorList>
            <person name="Hirsch A.M."/>
            <person name="Humm E."/>
            <person name="Rubbi M."/>
            <person name="Del Vecchio G."/>
            <person name="Ha S.M."/>
            <person name="Pellegrini M."/>
            <person name="Gunsalus R.P."/>
        </authorList>
    </citation>
    <scope>NUCLEOTIDE SEQUENCE [LARGE SCALE GENOMIC DNA]</scope>
    <source>
        <strain evidence="3 4">SNA2</strain>
    </source>
</reference>
<keyword evidence="4" id="KW-1185">Reference proteome</keyword>
<name>A0ABZ0TTF0_9SPHI</name>